<dbReference type="Proteomes" id="UP000317893">
    <property type="component" value="Unassembled WGS sequence"/>
</dbReference>
<dbReference type="InterPro" id="IPR025329">
    <property type="entry name" value="DUF4235"/>
</dbReference>
<name>A0A542DZS9_9MICO</name>
<dbReference type="AlphaFoldDB" id="A0A542DZS9"/>
<protein>
    <submittedName>
        <fullName evidence="1">Uncharacterized protein DUF4235</fullName>
    </submittedName>
</protein>
<dbReference type="OrthoDB" id="6293727at2"/>
<gene>
    <name evidence="1" type="ORF">FB458_1685</name>
</gene>
<sequence length="93" mass="9720">MGPTAWKLLGTAAAVAAGSVANKVVSGVWEKAAGKPAPNDPLNTDDVSWKEALLFAALSGLVIQLTRVAAQRKAAQMYQKRAGHLPKAIADRI</sequence>
<reference evidence="1 2" key="1">
    <citation type="submission" date="2019-06" db="EMBL/GenBank/DDBJ databases">
        <title>Sequencing the genomes of 1000 actinobacteria strains.</title>
        <authorList>
            <person name="Klenk H.-P."/>
        </authorList>
    </citation>
    <scope>NUCLEOTIDE SEQUENCE [LARGE SCALE GENOMIC DNA]</scope>
    <source>
        <strain evidence="1 2">DSM 18607</strain>
    </source>
</reference>
<dbReference type="Pfam" id="PF14019">
    <property type="entry name" value="DUF4235"/>
    <property type="match status" value="1"/>
</dbReference>
<evidence type="ECO:0000313" key="2">
    <source>
        <dbReference type="Proteomes" id="UP000317893"/>
    </source>
</evidence>
<dbReference type="EMBL" id="VFMN01000001">
    <property type="protein sequence ID" value="TQJ08595.1"/>
    <property type="molecule type" value="Genomic_DNA"/>
</dbReference>
<evidence type="ECO:0000313" key="1">
    <source>
        <dbReference type="EMBL" id="TQJ08595.1"/>
    </source>
</evidence>
<accession>A0A542DZS9</accession>
<comment type="caution">
    <text evidence="1">The sequence shown here is derived from an EMBL/GenBank/DDBJ whole genome shotgun (WGS) entry which is preliminary data.</text>
</comment>
<proteinExistence type="predicted"/>
<keyword evidence="2" id="KW-1185">Reference proteome</keyword>
<dbReference type="RefSeq" id="WP_141848095.1">
    <property type="nucleotide sequence ID" value="NZ_BAAAPR010000004.1"/>
</dbReference>
<organism evidence="1 2">
    <name type="scientific">Lapillicoccus jejuensis</name>
    <dbReference type="NCBI Taxonomy" id="402171"/>
    <lineage>
        <taxon>Bacteria</taxon>
        <taxon>Bacillati</taxon>
        <taxon>Actinomycetota</taxon>
        <taxon>Actinomycetes</taxon>
        <taxon>Micrococcales</taxon>
        <taxon>Intrasporangiaceae</taxon>
        <taxon>Lapillicoccus</taxon>
    </lineage>
</organism>